<dbReference type="AlphaFoldDB" id="N6ZLN0"/>
<dbReference type="EMBL" id="AMXF01000218">
    <property type="protein sequence ID" value="ENO95447.1"/>
    <property type="molecule type" value="Genomic_DNA"/>
</dbReference>
<dbReference type="InterPro" id="IPR000090">
    <property type="entry name" value="Flg_Motor_Flig"/>
</dbReference>
<dbReference type="GO" id="GO:0003774">
    <property type="term" value="F:cytoskeletal motor activity"/>
    <property type="evidence" value="ECO:0007669"/>
    <property type="project" value="InterPro"/>
</dbReference>
<dbReference type="OrthoDB" id="9780302at2"/>
<dbReference type="PANTHER" id="PTHR30534:SF0">
    <property type="entry name" value="FLAGELLAR MOTOR SWITCH PROTEIN FLIG"/>
    <property type="match status" value="1"/>
</dbReference>
<dbReference type="Pfam" id="PF14842">
    <property type="entry name" value="FliG_N"/>
    <property type="match status" value="1"/>
</dbReference>
<feature type="domain" description="Flagellar motor switch protein FliG middle" evidence="12">
    <location>
        <begin position="118"/>
        <end position="186"/>
    </location>
</feature>
<evidence type="ECO:0000256" key="5">
    <source>
        <dbReference type="ARBA" id="ARBA00022475"/>
    </source>
</evidence>
<evidence type="ECO:0000259" key="12">
    <source>
        <dbReference type="Pfam" id="PF14841"/>
    </source>
</evidence>
<dbReference type="InterPro" id="IPR011002">
    <property type="entry name" value="FliG_a-hlx"/>
</dbReference>
<keyword evidence="14" id="KW-0969">Cilium</keyword>
<dbReference type="Pfam" id="PF01706">
    <property type="entry name" value="FliG_C"/>
    <property type="match status" value="1"/>
</dbReference>
<gene>
    <name evidence="14" type="ORF">C667_18988</name>
</gene>
<keyword evidence="5" id="KW-1003">Cell membrane</keyword>
<evidence type="ECO:0000313" key="15">
    <source>
        <dbReference type="Proteomes" id="UP000013047"/>
    </source>
</evidence>
<evidence type="ECO:0000256" key="1">
    <source>
        <dbReference type="ARBA" id="ARBA00004117"/>
    </source>
</evidence>
<evidence type="ECO:0000256" key="2">
    <source>
        <dbReference type="ARBA" id="ARBA00004515"/>
    </source>
</evidence>
<name>N6ZLN0_9RHOO</name>
<evidence type="ECO:0000259" key="11">
    <source>
        <dbReference type="Pfam" id="PF01706"/>
    </source>
</evidence>
<feature type="domain" description="Flagellar motor switch protein FliG N-terminal" evidence="13">
    <location>
        <begin position="7"/>
        <end position="104"/>
    </location>
</feature>
<dbReference type="GO" id="GO:0006935">
    <property type="term" value="P:chemotaxis"/>
    <property type="evidence" value="ECO:0007669"/>
    <property type="project" value="UniProtKB-KW"/>
</dbReference>
<evidence type="ECO:0000256" key="4">
    <source>
        <dbReference type="ARBA" id="ARBA00021870"/>
    </source>
</evidence>
<keyword evidence="9" id="KW-0975">Bacterial flagellum</keyword>
<keyword evidence="14" id="KW-0282">Flagellum</keyword>
<proteinExistence type="inferred from homology"/>
<evidence type="ECO:0000256" key="3">
    <source>
        <dbReference type="ARBA" id="ARBA00010299"/>
    </source>
</evidence>
<dbReference type="Gene3D" id="1.10.220.30">
    <property type="match status" value="3"/>
</dbReference>
<dbReference type="GO" id="GO:0005886">
    <property type="term" value="C:plasma membrane"/>
    <property type="evidence" value="ECO:0007669"/>
    <property type="project" value="UniProtKB-SubCell"/>
</dbReference>
<organism evidence="14 15">
    <name type="scientific">Thauera phenylacetica B4P</name>
    <dbReference type="NCBI Taxonomy" id="1234382"/>
    <lineage>
        <taxon>Bacteria</taxon>
        <taxon>Pseudomonadati</taxon>
        <taxon>Pseudomonadota</taxon>
        <taxon>Betaproteobacteria</taxon>
        <taxon>Rhodocyclales</taxon>
        <taxon>Zoogloeaceae</taxon>
        <taxon>Thauera</taxon>
    </lineage>
</organism>
<evidence type="ECO:0000256" key="7">
    <source>
        <dbReference type="ARBA" id="ARBA00022779"/>
    </source>
</evidence>
<dbReference type="InterPro" id="IPR023087">
    <property type="entry name" value="Flg_Motor_Flig_C"/>
</dbReference>
<keyword evidence="14" id="KW-0966">Cell projection</keyword>
<evidence type="ECO:0000256" key="6">
    <source>
        <dbReference type="ARBA" id="ARBA00022500"/>
    </source>
</evidence>
<dbReference type="Pfam" id="PF14841">
    <property type="entry name" value="FliG_M"/>
    <property type="match status" value="1"/>
</dbReference>
<dbReference type="PRINTS" id="PR00954">
    <property type="entry name" value="FLGMOTORFLIG"/>
</dbReference>
<comment type="similarity">
    <text evidence="3">Belongs to the FliG family.</text>
</comment>
<comment type="subcellular location">
    <subcellularLocation>
        <location evidence="1">Bacterial flagellum basal body</location>
    </subcellularLocation>
    <subcellularLocation>
        <location evidence="2">Cell inner membrane</location>
        <topology evidence="2">Peripheral membrane protein</topology>
        <orientation evidence="2">Cytoplasmic side</orientation>
    </subcellularLocation>
</comment>
<reference evidence="14 15" key="1">
    <citation type="submission" date="2012-09" db="EMBL/GenBank/DDBJ databases">
        <title>Draft Genome Sequences of 6 Strains from Genus Thauera.</title>
        <authorList>
            <person name="Liu B."/>
            <person name="Shapleigh J.P."/>
            <person name="Frostegard A.H."/>
        </authorList>
    </citation>
    <scope>NUCLEOTIDE SEQUENCE [LARGE SCALE GENOMIC DNA]</scope>
    <source>
        <strain evidence="14 15">B4P</strain>
    </source>
</reference>
<keyword evidence="7" id="KW-0283">Flagellar rotation</keyword>
<dbReference type="Proteomes" id="UP000013047">
    <property type="component" value="Unassembled WGS sequence"/>
</dbReference>
<dbReference type="InterPro" id="IPR028263">
    <property type="entry name" value="FliG_N"/>
</dbReference>
<dbReference type="PIRSF" id="PIRSF003161">
    <property type="entry name" value="FliG"/>
    <property type="match status" value="1"/>
</dbReference>
<dbReference type="InterPro" id="IPR032779">
    <property type="entry name" value="FliG_M"/>
</dbReference>
<dbReference type="RefSeq" id="WP_004375612.1">
    <property type="nucleotide sequence ID" value="NZ_AMXF01000218.1"/>
</dbReference>
<comment type="function">
    <text evidence="10">FliG is one of three proteins (FliG, FliN, FliM) that forms the rotor-mounted switch complex (C ring), located at the base of the basal body. This complex interacts with the CheY and CheZ chemotaxis proteins, in addition to contacting components of the motor that determine the direction of flagellar rotation.</text>
</comment>
<accession>N6ZLN0</accession>
<evidence type="ECO:0000256" key="8">
    <source>
        <dbReference type="ARBA" id="ARBA00023136"/>
    </source>
</evidence>
<evidence type="ECO:0000259" key="13">
    <source>
        <dbReference type="Pfam" id="PF14842"/>
    </source>
</evidence>
<feature type="domain" description="Flagellar motor switch protein FliG C-terminal" evidence="11">
    <location>
        <begin position="217"/>
        <end position="323"/>
    </location>
</feature>
<evidence type="ECO:0000313" key="14">
    <source>
        <dbReference type="EMBL" id="ENO95447.1"/>
    </source>
</evidence>
<dbReference type="SUPFAM" id="SSF48029">
    <property type="entry name" value="FliG"/>
    <property type="match status" value="2"/>
</dbReference>
<keyword evidence="15" id="KW-1185">Reference proteome</keyword>
<dbReference type="GO" id="GO:0071973">
    <property type="term" value="P:bacterial-type flagellum-dependent cell motility"/>
    <property type="evidence" value="ECO:0007669"/>
    <property type="project" value="InterPro"/>
</dbReference>
<dbReference type="GO" id="GO:0009425">
    <property type="term" value="C:bacterial-type flagellum basal body"/>
    <property type="evidence" value="ECO:0007669"/>
    <property type="project" value="UniProtKB-SubCell"/>
</dbReference>
<dbReference type="NCBIfam" id="TIGR00207">
    <property type="entry name" value="fliG"/>
    <property type="match status" value="1"/>
</dbReference>
<evidence type="ECO:0000256" key="10">
    <source>
        <dbReference type="ARBA" id="ARBA00025598"/>
    </source>
</evidence>
<comment type="caution">
    <text evidence="14">The sequence shown here is derived from an EMBL/GenBank/DDBJ whole genome shotgun (WGS) entry which is preliminary data.</text>
</comment>
<keyword evidence="6" id="KW-0145">Chemotaxis</keyword>
<dbReference type="PANTHER" id="PTHR30534">
    <property type="entry name" value="FLAGELLAR MOTOR SWITCH PROTEIN FLIG"/>
    <property type="match status" value="1"/>
</dbReference>
<dbReference type="FunFam" id="1.10.220.30:FF:000001">
    <property type="entry name" value="Flagellar motor switch protein FliG"/>
    <property type="match status" value="1"/>
</dbReference>
<protein>
    <recommendedName>
        <fullName evidence="4">Flagellar motor switch protein FliG</fullName>
    </recommendedName>
</protein>
<sequence length="333" mass="36530">MTTPEEGLEKAALLLMTLGPDAAAGVLRQLGPREVQKLTMRMASMAPQSRETVEPVLIEVNEHFGKGSMIQSDDDQLREMLTKALGDDRANQLLSRMLSGSETAGIESLKWMDAATAADLIKGEHPQIIATILVHLEYDQAGEILKNFDERLRNDVVLRIATLDGVQPTALKELNDALTRMLSGATTVKKAAMGGVRHAAEILNFVGSSAETAVIDNVREYDPELAQKILDEMFVFENLLDIDDRGIQSILREVQSDSLIIALKGAPPELREKVFKNMSSRAAEMLREDLEARGPVRLSEVEAEQKEILKTVRRLAEEGQVMLGGKGGDDGFV</sequence>
<evidence type="ECO:0000256" key="9">
    <source>
        <dbReference type="ARBA" id="ARBA00023143"/>
    </source>
</evidence>
<keyword evidence="8" id="KW-0472">Membrane</keyword>